<dbReference type="PROSITE" id="PS50276">
    <property type="entry name" value="PANCREATIC_HORMONE_2"/>
    <property type="match status" value="1"/>
</dbReference>
<reference evidence="3" key="1">
    <citation type="journal article" date="2019" name="Int. J. Syst. Evol. Microbiol.">
        <title>The Global Catalogue of Microorganisms (GCM) 10K type strain sequencing project: providing services to taxonomists for standard genome sequencing and annotation.</title>
        <authorList>
            <consortium name="The Broad Institute Genomics Platform"/>
            <consortium name="The Broad Institute Genome Sequencing Center for Infectious Disease"/>
            <person name="Wu L."/>
            <person name="Ma J."/>
        </authorList>
    </citation>
    <scope>NUCLEOTIDE SEQUENCE [LARGE SCALE GENOMIC DNA]</scope>
    <source>
        <strain evidence="3">CECT 8064</strain>
    </source>
</reference>
<name>A0ABV9BMS5_9ACTN</name>
<gene>
    <name evidence="2" type="ORF">ACFPEN_20665</name>
</gene>
<feature type="region of interest" description="Disordered" evidence="1">
    <location>
        <begin position="131"/>
        <end position="151"/>
    </location>
</feature>
<keyword evidence="3" id="KW-1185">Reference proteome</keyword>
<protein>
    <recommendedName>
        <fullName evidence="4">MarR family transcriptional regulator</fullName>
    </recommendedName>
</protein>
<evidence type="ECO:0008006" key="4">
    <source>
        <dbReference type="Google" id="ProtNLM"/>
    </source>
</evidence>
<accession>A0ABV9BMS5</accession>
<evidence type="ECO:0000313" key="2">
    <source>
        <dbReference type="EMBL" id="MFC4515349.1"/>
    </source>
</evidence>
<feature type="region of interest" description="Disordered" evidence="1">
    <location>
        <begin position="224"/>
        <end position="246"/>
    </location>
</feature>
<evidence type="ECO:0000256" key="1">
    <source>
        <dbReference type="SAM" id="MobiDB-lite"/>
    </source>
</evidence>
<dbReference type="Proteomes" id="UP001595990">
    <property type="component" value="Unassembled WGS sequence"/>
</dbReference>
<feature type="region of interest" description="Disordered" evidence="1">
    <location>
        <begin position="1"/>
        <end position="32"/>
    </location>
</feature>
<dbReference type="RefSeq" id="WP_417923242.1">
    <property type="nucleotide sequence ID" value="NZ_JBHSFS010000009.1"/>
</dbReference>
<evidence type="ECO:0000313" key="3">
    <source>
        <dbReference type="Proteomes" id="UP001595990"/>
    </source>
</evidence>
<proteinExistence type="predicted"/>
<sequence length="270" mass="29574">MAVANSSPALPTPAHPMANPGYGKRVAPDQAPRTANDFAHLPRREASIAAFIDQLPEGAAMDAKTLAKVLPDYGQQACRSALRYLREAGHLLVRPVVEATEAGKRWVTRTFFSRTARPTSWWERLLRGDVPSVERPEPEPEPDRVPEEPRRSRAYRALASLGRIDPRLTLSAAECAELEPLAARWLALDTTPEQMTAALTAGLPHPISRPAGLMRKRLERKMPPVPARFTRPPTPDRPGEGLPPDEVARHADRLRAAAGIARRGGRGCDG</sequence>
<organism evidence="2 3">
    <name type="scientific">Streptomyces ehimensis</name>
    <dbReference type="NCBI Taxonomy" id="68195"/>
    <lineage>
        <taxon>Bacteria</taxon>
        <taxon>Bacillati</taxon>
        <taxon>Actinomycetota</taxon>
        <taxon>Actinomycetes</taxon>
        <taxon>Kitasatosporales</taxon>
        <taxon>Streptomycetaceae</taxon>
        <taxon>Streptomyces</taxon>
    </lineage>
</organism>
<comment type="caution">
    <text evidence="2">The sequence shown here is derived from an EMBL/GenBank/DDBJ whole genome shotgun (WGS) entry which is preliminary data.</text>
</comment>
<dbReference type="EMBL" id="JBHSFS010000009">
    <property type="protein sequence ID" value="MFC4515349.1"/>
    <property type="molecule type" value="Genomic_DNA"/>
</dbReference>